<name>A0AAN6RD33_9PLEO</name>
<gene>
    <name evidence="2" type="ORF">GRF29_154g301639</name>
</gene>
<comment type="caution">
    <text evidence="2">The sequence shown here is derived from an EMBL/GenBank/DDBJ whole genome shotgun (WGS) entry which is preliminary data.</text>
</comment>
<proteinExistence type="predicted"/>
<accession>A0AAN6RD33</accession>
<feature type="signal peptide" evidence="1">
    <location>
        <begin position="1"/>
        <end position="17"/>
    </location>
</feature>
<evidence type="ECO:0000313" key="3">
    <source>
        <dbReference type="Proteomes" id="UP001280581"/>
    </source>
</evidence>
<dbReference type="Proteomes" id="UP001280581">
    <property type="component" value="Unassembled WGS sequence"/>
</dbReference>
<organism evidence="2 3">
    <name type="scientific">Pseudopithomyces chartarum</name>
    <dbReference type="NCBI Taxonomy" id="1892770"/>
    <lineage>
        <taxon>Eukaryota</taxon>
        <taxon>Fungi</taxon>
        <taxon>Dikarya</taxon>
        <taxon>Ascomycota</taxon>
        <taxon>Pezizomycotina</taxon>
        <taxon>Dothideomycetes</taxon>
        <taxon>Pleosporomycetidae</taxon>
        <taxon>Pleosporales</taxon>
        <taxon>Massarineae</taxon>
        <taxon>Didymosphaeriaceae</taxon>
        <taxon>Pseudopithomyces</taxon>
    </lineage>
</organism>
<feature type="chain" id="PRO_5043026916" evidence="1">
    <location>
        <begin position="18"/>
        <end position="149"/>
    </location>
</feature>
<protein>
    <submittedName>
        <fullName evidence="2">Uncharacterized protein</fullName>
    </submittedName>
</protein>
<keyword evidence="3" id="KW-1185">Reference proteome</keyword>
<sequence>MLQSYILAAYLASSALAAPRAEVEVIEIRQALKRQDSSSFDLNPFTSLDLGSFSSLLPSLAPLPSINLDTIIPSACRVPTDIPQAPTPPANVVSALATWTNYCDVPSLTGQADQDYSSYQSAVSKWNDENGAKFSSWFSVRGDWEFPCE</sequence>
<evidence type="ECO:0000313" key="2">
    <source>
        <dbReference type="EMBL" id="KAK3202654.1"/>
    </source>
</evidence>
<reference evidence="2 3" key="1">
    <citation type="submission" date="2021-02" db="EMBL/GenBank/DDBJ databases">
        <title>Genome assembly of Pseudopithomyces chartarum.</title>
        <authorList>
            <person name="Jauregui R."/>
            <person name="Singh J."/>
            <person name="Voisey C."/>
        </authorList>
    </citation>
    <scope>NUCLEOTIDE SEQUENCE [LARGE SCALE GENOMIC DNA]</scope>
    <source>
        <strain evidence="2 3">AGR01</strain>
    </source>
</reference>
<keyword evidence="1" id="KW-0732">Signal</keyword>
<dbReference type="AlphaFoldDB" id="A0AAN6RD33"/>
<dbReference type="EMBL" id="WVTA01000013">
    <property type="protein sequence ID" value="KAK3202654.1"/>
    <property type="molecule type" value="Genomic_DNA"/>
</dbReference>
<evidence type="ECO:0000256" key="1">
    <source>
        <dbReference type="SAM" id="SignalP"/>
    </source>
</evidence>